<keyword evidence="3" id="KW-1185">Reference proteome</keyword>
<name>A0A1I7G839_9BURK</name>
<evidence type="ECO:0000313" key="2">
    <source>
        <dbReference type="EMBL" id="SFU44620.1"/>
    </source>
</evidence>
<dbReference type="Pfam" id="PF01774">
    <property type="entry name" value="UreD"/>
    <property type="match status" value="1"/>
</dbReference>
<accession>A0A1I7G839</accession>
<evidence type="ECO:0000256" key="1">
    <source>
        <dbReference type="ARBA" id="ARBA00023186"/>
    </source>
</evidence>
<evidence type="ECO:0000313" key="3">
    <source>
        <dbReference type="Proteomes" id="UP000183656"/>
    </source>
</evidence>
<dbReference type="InterPro" id="IPR002669">
    <property type="entry name" value="UreD"/>
</dbReference>
<dbReference type="EMBL" id="FPBX01000004">
    <property type="protein sequence ID" value="SFU44620.1"/>
    <property type="molecule type" value="Genomic_DNA"/>
</dbReference>
<keyword evidence="1" id="KW-0143">Chaperone</keyword>
<gene>
    <name evidence="2" type="ORF">SAMN04489707_1004124</name>
</gene>
<protein>
    <submittedName>
        <fullName evidence="2">UreD urease accessory protein</fullName>
    </submittedName>
</protein>
<dbReference type="GO" id="GO:0016151">
    <property type="term" value="F:nickel cation binding"/>
    <property type="evidence" value="ECO:0007669"/>
    <property type="project" value="InterPro"/>
</dbReference>
<sequence>MLVHPPGGLVGGDTLEVNATVGPGAHALVTKPGATRFYRSAGEQALQRTRLALAPGAERKKMRGFSIQIF</sequence>
<organism evidence="2 3">
    <name type="scientific">Paenacidovorax caeni</name>
    <dbReference type="NCBI Taxonomy" id="343013"/>
    <lineage>
        <taxon>Bacteria</taxon>
        <taxon>Pseudomonadati</taxon>
        <taxon>Pseudomonadota</taxon>
        <taxon>Betaproteobacteria</taxon>
        <taxon>Burkholderiales</taxon>
        <taxon>Comamonadaceae</taxon>
        <taxon>Paenacidovorax</taxon>
    </lineage>
</organism>
<dbReference type="AlphaFoldDB" id="A0A1I7G839"/>
<reference evidence="2 3" key="1">
    <citation type="submission" date="2016-10" db="EMBL/GenBank/DDBJ databases">
        <authorList>
            <person name="de Groot N.N."/>
        </authorList>
    </citation>
    <scope>NUCLEOTIDE SEQUENCE [LARGE SCALE GENOMIC DNA]</scope>
    <source>
        <strain evidence="2 3">R-24608</strain>
    </source>
</reference>
<dbReference type="Proteomes" id="UP000183656">
    <property type="component" value="Unassembled WGS sequence"/>
</dbReference>
<proteinExistence type="predicted"/>
<dbReference type="STRING" id="343013.SAMN04489707_1004124"/>